<evidence type="ECO:0000313" key="1">
    <source>
        <dbReference type="EMBL" id="MCI4675887.1"/>
    </source>
</evidence>
<evidence type="ECO:0000313" key="2">
    <source>
        <dbReference type="Proteomes" id="UP001139068"/>
    </source>
</evidence>
<keyword evidence="2" id="KW-1185">Reference proteome</keyword>
<accession>A0ABS9YXQ7</accession>
<dbReference type="Proteomes" id="UP001139068">
    <property type="component" value="Unassembled WGS sequence"/>
</dbReference>
<name>A0ABS9YXQ7_9MYCO</name>
<protein>
    <submittedName>
        <fullName evidence="1">Uncharacterized protein</fullName>
    </submittedName>
</protein>
<organism evidence="1 2">
    <name type="scientific">Candidatus Mycolicibacterium alkanivorans</name>
    <dbReference type="NCBI Taxonomy" id="2954114"/>
    <lineage>
        <taxon>Bacteria</taxon>
        <taxon>Bacillati</taxon>
        <taxon>Actinomycetota</taxon>
        <taxon>Actinomycetes</taxon>
        <taxon>Mycobacteriales</taxon>
        <taxon>Mycobacteriaceae</taxon>
        <taxon>Mycolicibacterium</taxon>
    </lineage>
</organism>
<dbReference type="RefSeq" id="WP_243072146.1">
    <property type="nucleotide sequence ID" value="NZ_JAIVFL010000001.1"/>
</dbReference>
<proteinExistence type="predicted"/>
<dbReference type="EMBL" id="JAIVFL010000001">
    <property type="protein sequence ID" value="MCI4675887.1"/>
    <property type="molecule type" value="Genomic_DNA"/>
</dbReference>
<reference evidence="1" key="1">
    <citation type="journal article" date="2022" name="ISME J.">
        <title>Identification of active gaseous-alkane degraders at natural gas seeps.</title>
        <authorList>
            <person name="Farhan Ul Haque M."/>
            <person name="Hernandez M."/>
            <person name="Crombie A.T."/>
            <person name="Murrell J.C."/>
        </authorList>
    </citation>
    <scope>NUCLEOTIDE SEQUENCE</scope>
    <source>
        <strain evidence="1">ANDR5</strain>
    </source>
</reference>
<gene>
    <name evidence="1" type="ORF">K9U37_13765</name>
</gene>
<sequence length="739" mass="79252">MNTNNNSVYTTNSIAPAAESLILAFVLSANTGVGAAGIPSASGNGLTWDRVDTGNTGQFRLTCFRAMQIGAAPATGTVRFEFRDGAGALQTQDLCAWSIFEYGDVDSSGTNGSGALTVHPQATAAAATNLTAPLPLASQANIAVGGLILALQLAQPAHPVTPGAGFAEIDELSPNQGLLGKSATLQTQDRTGGQPSISWSWTGAESALAIVLEVITQAPITPHSPESVVYEPDNELIRAFEPILYFAPGERFFPADAKRYLERCALWNTVDPFTSRDSWHPPGGPIGPIIDHGMISAKDGEAGTFLGQQGPGGALPFLVPDPKDERFLDISGWGQPPAPANDFRFADLDRIEQLYNSAGADPLLKGSRFWYHAEVFDAARLRELMAADNSPANFQDVFKAHFAGGSNFKLICYYLFFPGHDEPLENCAPDDHAEKFCSYAGEWACIAILVESSTTATAGGPPSVTYTPTTIGLTGRNVGDTGFRGGEERVNMSTFDFNTLDVVRRAMQEGETVQRAHPRLFVAKGTHSIYGAGSPLPVPVPFFAPADPAFAFCGATETLGKSYEDLKDAQDEAADHVWVDDPEVFWTKFVINIIWAVTEYIAGGGGGFNGVGTRTPDQFDLPPKDEPGVASFGAIVHPAGIDPPNGESTVDKFSWQTALSNEAALEHKVGDRLYSLRVNRTDPNVKVRQVFWPGTQGHIGYTGRWGQRVTNDPQTRRAGLKFPEFWAEFINAFAKGKSQ</sequence>
<comment type="caution">
    <text evidence="1">The sequence shown here is derived from an EMBL/GenBank/DDBJ whole genome shotgun (WGS) entry which is preliminary data.</text>
</comment>